<sequence>MVSQRHIMVLRWAMFDPHSGAVSSEQSTFRAHHRLSENRIGEIFGAGSRFMCRAVKGSPSA</sequence>
<proteinExistence type="predicted"/>
<evidence type="ECO:0000313" key="1">
    <source>
        <dbReference type="EMBL" id="SPD49321.1"/>
    </source>
</evidence>
<organism evidence="1">
    <name type="scientific">Cupriavidus taiwanensis</name>
    <dbReference type="NCBI Taxonomy" id="164546"/>
    <lineage>
        <taxon>Bacteria</taxon>
        <taxon>Pseudomonadati</taxon>
        <taxon>Pseudomonadota</taxon>
        <taxon>Betaproteobacteria</taxon>
        <taxon>Burkholderiales</taxon>
        <taxon>Burkholderiaceae</taxon>
        <taxon>Cupriavidus</taxon>
    </lineage>
</organism>
<name>A0A375HBH0_9BURK</name>
<keyword evidence="1" id="KW-0614">Plasmid</keyword>
<gene>
    <name evidence="1" type="ORF">CBM2612_P0666</name>
</gene>
<dbReference type="EMBL" id="LT984809">
    <property type="protein sequence ID" value="SPD49321.1"/>
    <property type="molecule type" value="Genomic_DNA"/>
</dbReference>
<reference evidence="1" key="1">
    <citation type="submission" date="2018-01" db="EMBL/GenBank/DDBJ databases">
        <authorList>
            <person name="Gaut B.S."/>
            <person name="Morton B.R."/>
            <person name="Clegg M.T."/>
            <person name="Duvall M.R."/>
        </authorList>
    </citation>
    <scope>NUCLEOTIDE SEQUENCE</scope>
    <source>
        <strain evidence="1">Cupriavidus taiwanensis STM 8555</strain>
    </source>
</reference>
<dbReference type="AlphaFoldDB" id="A0A375HBH0"/>
<protein>
    <submittedName>
        <fullName evidence="1">Uncharacterized protein</fullName>
    </submittedName>
</protein>
<accession>A0A375HBH0</accession>
<geneLocation type="plasmid" evidence="1">
    <name>I</name>
</geneLocation>